<protein>
    <submittedName>
        <fullName evidence="1">Formylmethanofuran dehydrogenase subunit B</fullName>
        <ecNumber evidence="1">1.2.7.12</ecNumber>
    </submittedName>
</protein>
<organism evidence="1 2">
    <name type="scientific">Methylobacterium aerolatum</name>
    <dbReference type="NCBI Taxonomy" id="418708"/>
    <lineage>
        <taxon>Bacteria</taxon>
        <taxon>Pseudomonadati</taxon>
        <taxon>Pseudomonadota</taxon>
        <taxon>Alphaproteobacteria</taxon>
        <taxon>Hyphomicrobiales</taxon>
        <taxon>Methylobacteriaceae</taxon>
        <taxon>Methylobacterium</taxon>
    </lineage>
</organism>
<evidence type="ECO:0000313" key="2">
    <source>
        <dbReference type="Proteomes" id="UP001231124"/>
    </source>
</evidence>
<gene>
    <name evidence="1" type="ORF">QO012_000290</name>
</gene>
<dbReference type="GO" id="GO:0018493">
    <property type="term" value="F:formylmethanofuran dehydrogenase activity"/>
    <property type="evidence" value="ECO:0007669"/>
    <property type="project" value="UniProtKB-EC"/>
</dbReference>
<keyword evidence="1" id="KW-0560">Oxidoreductase</keyword>
<name>A0ABU0HV89_9HYPH</name>
<reference evidence="1 2" key="1">
    <citation type="submission" date="2023-07" db="EMBL/GenBank/DDBJ databases">
        <title>Genomic Encyclopedia of Type Strains, Phase IV (KMG-IV): sequencing the most valuable type-strain genomes for metagenomic binning, comparative biology and taxonomic classification.</title>
        <authorList>
            <person name="Goeker M."/>
        </authorList>
    </citation>
    <scope>NUCLEOTIDE SEQUENCE [LARGE SCALE GENOMIC DNA]</scope>
    <source>
        <strain evidence="1 2">DSM 19013</strain>
    </source>
</reference>
<dbReference type="EMBL" id="JAUSVP010000001">
    <property type="protein sequence ID" value="MDQ0445812.1"/>
    <property type="molecule type" value="Genomic_DNA"/>
</dbReference>
<keyword evidence="2" id="KW-1185">Reference proteome</keyword>
<sequence length="355" mass="35789">MPAWVKGAAADMDTALSAAVELLGAARTPVIAGLNADVSAIRAAYDLAGRVGASVDTLGAAGTYAELGALSRVGAMTSTPAEVVGRADAVLVVGSAPWNAALSARILDARPSRGRAAGSDRALLALGGSAPQGGTTIPAENGILPALALLRAHLRGHLADDSPIAGAAERLSGSLYVAVLYDPAEIGEFGVETVQGLVVDLNDRTRAFALPVQGGNQDRAVVPVAAWTTGQAPRVGFGRRVPEHDPWRFDAARQVAAGEADAALWIASVPAPAPDWLGRVPSIALMGDAAADAAEVVIGVGVPGRDHGGVLWNDTRAALTYWPAQGAGAPADLPSAAAVIGQLAQRLAGRSETAC</sequence>
<dbReference type="RefSeq" id="WP_238204913.1">
    <property type="nucleotide sequence ID" value="NZ_BPQE01000020.1"/>
</dbReference>
<proteinExistence type="predicted"/>
<dbReference type="EC" id="1.2.7.12" evidence="1"/>
<accession>A0ABU0HV89</accession>
<dbReference type="Proteomes" id="UP001231124">
    <property type="component" value="Unassembled WGS sequence"/>
</dbReference>
<comment type="caution">
    <text evidence="1">The sequence shown here is derived from an EMBL/GenBank/DDBJ whole genome shotgun (WGS) entry which is preliminary data.</text>
</comment>
<evidence type="ECO:0000313" key="1">
    <source>
        <dbReference type="EMBL" id="MDQ0445812.1"/>
    </source>
</evidence>